<evidence type="ECO:0000313" key="1">
    <source>
        <dbReference type="EMBL" id="QWG04945.1"/>
    </source>
</evidence>
<evidence type="ECO:0000313" key="2">
    <source>
        <dbReference type="Proteomes" id="UP000678679"/>
    </source>
</evidence>
<dbReference type="Proteomes" id="UP000678679">
    <property type="component" value="Chromosome 2"/>
</dbReference>
<reference evidence="1 2" key="1">
    <citation type="submission" date="2021-05" db="EMBL/GenBank/DDBJ databases">
        <title>Comparative genomic studies on the polysaccharide-degrading batcterial strains of the Flammeovirga genus.</title>
        <authorList>
            <person name="Zewei F."/>
            <person name="Zheng Z."/>
            <person name="Yu L."/>
            <person name="Ruyue G."/>
            <person name="Yanhong M."/>
            <person name="Yuanyuan C."/>
            <person name="Jingyan G."/>
            <person name="Wenjun H."/>
        </authorList>
    </citation>
    <scope>NUCLEOTIDE SEQUENCE [LARGE SCALE GENOMIC DNA]</scope>
    <source>
        <strain evidence="1 2">NBRC:100898</strain>
    </source>
</reference>
<sequence length="184" mass="21467">MTRIFSLTCLYILFLLSSCSIINWEVEPDNLKITYQDEELSEIFHDHILRFIDEAEKRDMTFRSGKVNIKWGPELANHVNATTFSNGIIKVNPSSVKINHDHLSLQLISHELYHLLCQPPSAYDHRSRHLISGTPYVSSLMVASSKKGEFPTIDNVEMWEYYFDELFLHHGDYSFVYDYESNSK</sequence>
<keyword evidence="2" id="KW-1185">Reference proteome</keyword>
<name>A0AAX1NBV8_9BACT</name>
<dbReference type="EMBL" id="CP076133">
    <property type="protein sequence ID" value="QWG04945.1"/>
    <property type="molecule type" value="Genomic_DNA"/>
</dbReference>
<dbReference type="KEGG" id="fya:KMW28_21215"/>
<organism evidence="1 2">
    <name type="scientific">Flammeovirga yaeyamensis</name>
    <dbReference type="NCBI Taxonomy" id="367791"/>
    <lineage>
        <taxon>Bacteria</taxon>
        <taxon>Pseudomonadati</taxon>
        <taxon>Bacteroidota</taxon>
        <taxon>Cytophagia</taxon>
        <taxon>Cytophagales</taxon>
        <taxon>Flammeovirgaceae</taxon>
        <taxon>Flammeovirga</taxon>
    </lineage>
</organism>
<gene>
    <name evidence="1" type="ORF">KMW28_21215</name>
</gene>
<proteinExistence type="predicted"/>
<protein>
    <submittedName>
        <fullName evidence="1">Uncharacterized protein</fullName>
    </submittedName>
</protein>
<dbReference type="PROSITE" id="PS51257">
    <property type="entry name" value="PROKAR_LIPOPROTEIN"/>
    <property type="match status" value="1"/>
</dbReference>
<dbReference type="AlphaFoldDB" id="A0AAX1NBV8"/>
<accession>A0AAX1NBV8</accession>
<dbReference type="RefSeq" id="WP_169662359.1">
    <property type="nucleotide sequence ID" value="NZ_CP076133.1"/>
</dbReference>